<dbReference type="Pfam" id="PF01512">
    <property type="entry name" value="Complex1_51K"/>
    <property type="match status" value="1"/>
</dbReference>
<evidence type="ECO:0000256" key="8">
    <source>
        <dbReference type="HAMAP-Rule" id="MF_00461"/>
    </source>
</evidence>
<evidence type="ECO:0000256" key="4">
    <source>
        <dbReference type="ARBA" id="ARBA00022737"/>
    </source>
</evidence>
<feature type="region of interest" description="Disordered" evidence="9">
    <location>
        <begin position="466"/>
        <end position="487"/>
    </location>
</feature>
<feature type="domain" description="4Fe-4S ferredoxin-type" evidence="10">
    <location>
        <begin position="358"/>
        <end position="390"/>
    </location>
</feature>
<dbReference type="PROSITE" id="PS00198">
    <property type="entry name" value="4FE4S_FER_1"/>
    <property type="match status" value="2"/>
</dbReference>
<keyword evidence="7 8" id="KW-0411">Iron-sulfur</keyword>
<sequence length="487" mass="52888">MLTVFGRPFAGGIHPPTYKYLTKSEKSSRHFLPKKVYLSLVLRNGSPLTPLVSVGDVVKKGELIATGLNDMTAPLHSSVNGVVVEIKPHITTHPGMHHSPTIVIETDGNRGWGTYHPSTAVNRISSEMIIERVRGAGVVGLGGAGFPTAKKIEFARKAGVHTLVINGGECEPYLTCDDRLMQEYGADVIGGIRLLLKATGAEQAIIGIEDNKREAIEFLSSLCEEDNINVEVVPSLYPMGSERHLIKAVTGQTVPLGKLSTEIGIVVNNVATAKAVYHAVRYQHPLVSRMVTVSGLGVETPMNVDVPIGTTVRELLAYCGGFHPSTERLILGGPMMGSVVTSPDVPLDKSAGGLLALTTEEMNERERQSCIRCGQCVRVCPMGLMPFKIASFSRVSDFKGAESSGVNHCLSCGACSYICPSSIPLVQFFQHTKGVLRSRKMQEDKTERVRQLRDAKVIRMAKEAELKKAAKAAKPKRRRQRRDKEVS</sequence>
<dbReference type="InterPro" id="IPR010208">
    <property type="entry name" value="Ion_transpt_RnfC/RsxC"/>
</dbReference>
<comment type="subcellular location">
    <subcellularLocation>
        <location evidence="8">Cell inner membrane</location>
        <topology evidence="8">Peripheral membrane protein</topology>
    </subcellularLocation>
</comment>
<keyword evidence="12" id="KW-1185">Reference proteome</keyword>
<dbReference type="EMBL" id="JANEYT010000021">
    <property type="protein sequence ID" value="MCQ1058589.1"/>
    <property type="molecule type" value="Genomic_DNA"/>
</dbReference>
<dbReference type="SUPFAM" id="SSF142019">
    <property type="entry name" value="Nqo1 FMN-binding domain-like"/>
    <property type="match status" value="1"/>
</dbReference>
<dbReference type="Proteomes" id="UP001524460">
    <property type="component" value="Unassembled WGS sequence"/>
</dbReference>
<evidence type="ECO:0000256" key="7">
    <source>
        <dbReference type="ARBA" id="ARBA00023014"/>
    </source>
</evidence>
<feature type="binding site" evidence="8">
    <location>
        <position position="373"/>
    </location>
    <ligand>
        <name>[4Fe-4S] cluster</name>
        <dbReference type="ChEBI" id="CHEBI:49883"/>
        <label>1</label>
    </ligand>
</feature>
<evidence type="ECO:0000259" key="10">
    <source>
        <dbReference type="PROSITE" id="PS51379"/>
    </source>
</evidence>
<organism evidence="11 12">
    <name type="scientific">Photobacterium pectinilyticum</name>
    <dbReference type="NCBI Taxonomy" id="2906793"/>
    <lineage>
        <taxon>Bacteria</taxon>
        <taxon>Pseudomonadati</taxon>
        <taxon>Pseudomonadota</taxon>
        <taxon>Gammaproteobacteria</taxon>
        <taxon>Vibrionales</taxon>
        <taxon>Vibrionaceae</taxon>
        <taxon>Photobacterium</taxon>
    </lineage>
</organism>
<evidence type="ECO:0000256" key="9">
    <source>
        <dbReference type="SAM" id="MobiDB-lite"/>
    </source>
</evidence>
<keyword evidence="8" id="KW-1278">Translocase</keyword>
<feature type="binding site" evidence="8">
    <location>
        <position position="370"/>
    </location>
    <ligand>
        <name>[4Fe-4S] cluster</name>
        <dbReference type="ChEBI" id="CHEBI:49883"/>
        <label>1</label>
    </ligand>
</feature>
<dbReference type="InterPro" id="IPR037225">
    <property type="entry name" value="Nuo51_FMN-bd_sf"/>
</dbReference>
<protein>
    <recommendedName>
        <fullName evidence="8">Ion-translocating oxidoreductase complex subunit C</fullName>
        <ecNumber evidence="8">7.-.-.-</ecNumber>
    </recommendedName>
    <alternativeName>
        <fullName evidence="8">Rnf electron transport complex subunit C</fullName>
    </alternativeName>
</protein>
<dbReference type="PROSITE" id="PS51379">
    <property type="entry name" value="4FE4S_FER_2"/>
    <property type="match status" value="2"/>
</dbReference>
<feature type="binding site" evidence="8">
    <location>
        <position position="409"/>
    </location>
    <ligand>
        <name>[4Fe-4S] cluster</name>
        <dbReference type="ChEBI" id="CHEBI:49883"/>
        <label>2</label>
    </ligand>
</feature>
<comment type="function">
    <text evidence="8">Part of a membrane-bound complex that couples electron transfer with translocation of ions across the membrane.</text>
</comment>
<dbReference type="NCBIfam" id="NF003454">
    <property type="entry name" value="PRK05035.1"/>
    <property type="match status" value="1"/>
</dbReference>
<keyword evidence="1 8" id="KW-0813">Transport</keyword>
<dbReference type="NCBIfam" id="TIGR01945">
    <property type="entry name" value="rnfC"/>
    <property type="match status" value="1"/>
</dbReference>
<comment type="subunit">
    <text evidence="8">The complex is composed of six subunits: RnfA, RnfB, RnfC, RnfD, RnfE and RnfG.</text>
</comment>
<keyword evidence="8" id="KW-1003">Cell membrane</keyword>
<feature type="binding site" evidence="8">
    <location>
        <position position="419"/>
    </location>
    <ligand>
        <name>[4Fe-4S] cluster</name>
        <dbReference type="ChEBI" id="CHEBI:49883"/>
        <label>1</label>
    </ligand>
</feature>
<feature type="domain" description="4Fe-4S ferredoxin-type" evidence="10">
    <location>
        <begin position="400"/>
        <end position="428"/>
    </location>
</feature>
<dbReference type="Pfam" id="PF12838">
    <property type="entry name" value="Fer4_7"/>
    <property type="match status" value="1"/>
</dbReference>
<dbReference type="Gene3D" id="3.40.50.11540">
    <property type="entry name" value="NADH-ubiquinone oxidoreductase 51kDa subunit"/>
    <property type="match status" value="1"/>
</dbReference>
<keyword evidence="4 8" id="KW-0677">Repeat</keyword>
<dbReference type="PANTHER" id="PTHR43034">
    <property type="entry name" value="ION-TRANSLOCATING OXIDOREDUCTASE COMPLEX SUBUNIT C"/>
    <property type="match status" value="1"/>
</dbReference>
<evidence type="ECO:0000256" key="6">
    <source>
        <dbReference type="ARBA" id="ARBA00023004"/>
    </source>
</evidence>
<feature type="binding site" evidence="8">
    <location>
        <position position="380"/>
    </location>
    <ligand>
        <name>[4Fe-4S] cluster</name>
        <dbReference type="ChEBI" id="CHEBI:49883"/>
        <label>2</label>
    </ligand>
</feature>
<dbReference type="RefSeq" id="WP_255042551.1">
    <property type="nucleotide sequence ID" value="NZ_JANEYT010000021.1"/>
</dbReference>
<gene>
    <name evidence="11" type="primary">rsxC</name>
    <name evidence="8" type="synonym">rnfC</name>
    <name evidence="11" type="ORF">NHN17_11000</name>
</gene>
<dbReference type="HAMAP" id="MF_00461">
    <property type="entry name" value="RsxC_RnfC"/>
    <property type="match status" value="1"/>
</dbReference>
<dbReference type="InterPro" id="IPR011538">
    <property type="entry name" value="Nuo51_FMN-bd"/>
</dbReference>
<keyword evidence="8" id="KW-0997">Cell inner membrane</keyword>
<comment type="cofactor">
    <cofactor evidence="8">
        <name>[4Fe-4S] cluster</name>
        <dbReference type="ChEBI" id="CHEBI:49883"/>
    </cofactor>
    <text evidence="8">Binds 2 [4Fe-4S] clusters per subunit.</text>
</comment>
<dbReference type="InterPro" id="IPR017896">
    <property type="entry name" value="4Fe4S_Fe-S-bd"/>
</dbReference>
<dbReference type="Gene3D" id="3.10.20.600">
    <property type="match status" value="1"/>
</dbReference>
<feature type="binding site" evidence="8">
    <location>
        <position position="376"/>
    </location>
    <ligand>
        <name>[4Fe-4S] cluster</name>
        <dbReference type="ChEBI" id="CHEBI:49883"/>
        <label>1</label>
    </ligand>
</feature>
<feature type="binding site" evidence="8">
    <location>
        <position position="412"/>
    </location>
    <ligand>
        <name>[4Fe-4S] cluster</name>
        <dbReference type="ChEBI" id="CHEBI:49883"/>
        <label>2</label>
    </ligand>
</feature>
<dbReference type="EC" id="7.-.-.-" evidence="8"/>
<keyword evidence="3 8" id="KW-0479">Metal-binding</keyword>
<dbReference type="SUPFAM" id="SSF46548">
    <property type="entry name" value="alpha-helical ferredoxin"/>
    <property type="match status" value="1"/>
</dbReference>
<keyword evidence="2 8" id="KW-0004">4Fe-4S</keyword>
<keyword evidence="5 8" id="KW-0249">Electron transport</keyword>
<dbReference type="InterPro" id="IPR026902">
    <property type="entry name" value="RnfC_N"/>
</dbReference>
<evidence type="ECO:0000313" key="11">
    <source>
        <dbReference type="EMBL" id="MCQ1058589.1"/>
    </source>
</evidence>
<evidence type="ECO:0000256" key="5">
    <source>
        <dbReference type="ARBA" id="ARBA00022982"/>
    </source>
</evidence>
<dbReference type="Pfam" id="PF10531">
    <property type="entry name" value="SLBB"/>
    <property type="match status" value="1"/>
</dbReference>
<keyword evidence="6 8" id="KW-0408">Iron</keyword>
<evidence type="ECO:0000313" key="12">
    <source>
        <dbReference type="Proteomes" id="UP001524460"/>
    </source>
</evidence>
<reference evidence="11 12" key="1">
    <citation type="submission" date="2022-07" db="EMBL/GenBank/DDBJ databases">
        <title>Photobacterium pectinilyticum sp. nov., a marine bacterium isolated from surface seawater of Qingdao offshore.</title>
        <authorList>
            <person name="Wang X."/>
        </authorList>
    </citation>
    <scope>NUCLEOTIDE SEQUENCE [LARGE SCALE GENOMIC DNA]</scope>
    <source>
        <strain evidence="11 12">ZSDE20</strain>
    </source>
</reference>
<feature type="binding site" evidence="8">
    <location>
        <position position="415"/>
    </location>
    <ligand>
        <name>[4Fe-4S] cluster</name>
        <dbReference type="ChEBI" id="CHEBI:49883"/>
        <label>2</label>
    </ligand>
</feature>
<dbReference type="InterPro" id="IPR019554">
    <property type="entry name" value="Soluble_ligand-bd"/>
</dbReference>
<accession>A0ABT1N400</accession>
<name>A0ABT1N400_9GAMM</name>
<dbReference type="Pfam" id="PF13375">
    <property type="entry name" value="RnfC_N"/>
    <property type="match status" value="1"/>
</dbReference>
<keyword evidence="8" id="KW-0472">Membrane</keyword>
<dbReference type="InterPro" id="IPR017900">
    <property type="entry name" value="4Fe4S_Fe_S_CS"/>
</dbReference>
<dbReference type="PANTHER" id="PTHR43034:SF2">
    <property type="entry name" value="ION-TRANSLOCATING OXIDOREDUCTASE COMPLEX SUBUNIT C"/>
    <property type="match status" value="1"/>
</dbReference>
<evidence type="ECO:0000256" key="1">
    <source>
        <dbReference type="ARBA" id="ARBA00022448"/>
    </source>
</evidence>
<evidence type="ECO:0000256" key="3">
    <source>
        <dbReference type="ARBA" id="ARBA00022723"/>
    </source>
</evidence>
<proteinExistence type="inferred from homology"/>
<feature type="compositionally biased region" description="Basic residues" evidence="9">
    <location>
        <begin position="469"/>
        <end position="481"/>
    </location>
</feature>
<comment type="similarity">
    <text evidence="8">Belongs to the 4Fe4S bacterial-type ferredoxin family. RnfC subfamily.</text>
</comment>
<evidence type="ECO:0000256" key="2">
    <source>
        <dbReference type="ARBA" id="ARBA00022485"/>
    </source>
</evidence>
<comment type="caution">
    <text evidence="11">The sequence shown here is derived from an EMBL/GenBank/DDBJ whole genome shotgun (WGS) entry which is preliminary data.</text>
</comment>
<dbReference type="Gene3D" id="3.30.70.20">
    <property type="match status" value="1"/>
</dbReference>